<comment type="caution">
    <text evidence="1">The sequence shown here is derived from an EMBL/GenBank/DDBJ whole genome shotgun (WGS) entry which is preliminary data.</text>
</comment>
<name>A0AAD8E8Z5_DIPPU</name>
<dbReference type="AlphaFoldDB" id="A0AAD8E8Z5"/>
<keyword evidence="2" id="KW-1185">Reference proteome</keyword>
<evidence type="ECO:0000313" key="1">
    <source>
        <dbReference type="EMBL" id="KAJ9581503.1"/>
    </source>
</evidence>
<dbReference type="Proteomes" id="UP001233999">
    <property type="component" value="Unassembled WGS sequence"/>
</dbReference>
<accession>A0AAD8E8Z5</accession>
<evidence type="ECO:0000313" key="2">
    <source>
        <dbReference type="Proteomes" id="UP001233999"/>
    </source>
</evidence>
<reference evidence="1" key="1">
    <citation type="journal article" date="2023" name="IScience">
        <title>Live-bearing cockroach genome reveals convergent evolutionary mechanisms linked to viviparity in insects and beyond.</title>
        <authorList>
            <person name="Fouks B."/>
            <person name="Harrison M.C."/>
            <person name="Mikhailova A.A."/>
            <person name="Marchal E."/>
            <person name="English S."/>
            <person name="Carruthers M."/>
            <person name="Jennings E.C."/>
            <person name="Chiamaka E.L."/>
            <person name="Frigard R.A."/>
            <person name="Pippel M."/>
            <person name="Attardo G.M."/>
            <person name="Benoit J.B."/>
            <person name="Bornberg-Bauer E."/>
            <person name="Tobe S.S."/>
        </authorList>
    </citation>
    <scope>NUCLEOTIDE SEQUENCE</scope>
    <source>
        <strain evidence="1">Stay&amp;Tobe</strain>
    </source>
</reference>
<reference evidence="1" key="2">
    <citation type="submission" date="2023-05" db="EMBL/GenBank/DDBJ databases">
        <authorList>
            <person name="Fouks B."/>
        </authorList>
    </citation>
    <scope>NUCLEOTIDE SEQUENCE</scope>
    <source>
        <strain evidence="1">Stay&amp;Tobe</strain>
        <tissue evidence="1">Testes</tissue>
    </source>
</reference>
<gene>
    <name evidence="1" type="ORF">L9F63_023317</name>
</gene>
<proteinExistence type="predicted"/>
<dbReference type="EMBL" id="JASPKZ010007908">
    <property type="protein sequence ID" value="KAJ9581503.1"/>
    <property type="molecule type" value="Genomic_DNA"/>
</dbReference>
<feature type="non-terminal residue" evidence="1">
    <location>
        <position position="75"/>
    </location>
</feature>
<protein>
    <submittedName>
        <fullName evidence="1">Uncharacterized protein</fullName>
    </submittedName>
</protein>
<organism evidence="1 2">
    <name type="scientific">Diploptera punctata</name>
    <name type="common">Pacific beetle cockroach</name>
    <dbReference type="NCBI Taxonomy" id="6984"/>
    <lineage>
        <taxon>Eukaryota</taxon>
        <taxon>Metazoa</taxon>
        <taxon>Ecdysozoa</taxon>
        <taxon>Arthropoda</taxon>
        <taxon>Hexapoda</taxon>
        <taxon>Insecta</taxon>
        <taxon>Pterygota</taxon>
        <taxon>Neoptera</taxon>
        <taxon>Polyneoptera</taxon>
        <taxon>Dictyoptera</taxon>
        <taxon>Blattodea</taxon>
        <taxon>Blaberoidea</taxon>
        <taxon>Blaberidae</taxon>
        <taxon>Diplopterinae</taxon>
        <taxon>Diploptera</taxon>
    </lineage>
</organism>
<sequence length="75" mass="8820">MSFTKPSTSSNKRKFKVEREEEFFCVASGENVTCLLCFKTRSGVFKGNVRRHYPMERAELLQELKDTYCKQSEEE</sequence>